<keyword evidence="2" id="KW-0489">Methyltransferase</keyword>
<dbReference type="RefSeq" id="WP_123794948.1">
    <property type="nucleotide sequence ID" value="NZ_CP031699.1"/>
</dbReference>
<dbReference type="GO" id="GO:0008168">
    <property type="term" value="F:methyltransferase activity"/>
    <property type="evidence" value="ECO:0007669"/>
    <property type="project" value="UniProtKB-KW"/>
</dbReference>
<dbReference type="InterPro" id="IPR036188">
    <property type="entry name" value="FAD/NAD-bd_sf"/>
</dbReference>
<feature type="domain" description="FAD dependent oxidoreductase" evidence="10">
    <location>
        <begin position="143"/>
        <end position="514"/>
    </location>
</feature>
<evidence type="ECO:0000256" key="7">
    <source>
        <dbReference type="ARBA" id="ARBA00022827"/>
    </source>
</evidence>
<evidence type="ECO:0000256" key="3">
    <source>
        <dbReference type="ARBA" id="ARBA00022630"/>
    </source>
</evidence>
<dbReference type="InterPro" id="IPR006076">
    <property type="entry name" value="FAD-dep_OxRdtase"/>
</dbReference>
<evidence type="ECO:0000313" key="11">
    <source>
        <dbReference type="EMBL" id="QEY24459.1"/>
    </source>
</evidence>
<dbReference type="KEGG" id="naq:D0T90_08265"/>
<reference evidence="11 13" key="1">
    <citation type="submission" date="2018-08" db="EMBL/GenBank/DDBJ databases">
        <title>Neisseria animalis ATCC 49930 complete genome.</title>
        <authorList>
            <person name="Veseli I.A."/>
            <person name="Mascarenhas dos Santos A.C."/>
            <person name="Buttler R."/>
            <person name="Pombert J.-F."/>
        </authorList>
    </citation>
    <scope>NUCLEOTIDE SEQUENCE [LARGE SCALE GENOMIC DNA]</scope>
    <source>
        <strain evidence="11 13">ATCC 49930</strain>
    </source>
</reference>
<sequence>MATYLAWRTPPSLSALQRATAAHTKPLYLIICLPDNKIPEFAFTEEETTAYTSQKLPSASAAEWQSRLQKATQCLQFNGMNVVEHLLPDVHLWIAPPVCADRLPDYFGNAPLIWQTEALPQTASPAPKPWFMPSANHTPPDSVLVIGAGIAGASTARLLAEQGIPVTVLERGRIAQGGSGNRQGLLYAKISPNPTEQTELLLAGYGYTRRLLETLLPEADCWGGSGVVHLDYNEAERKRHQALTLHTHHRHLYRRVTSSEIQTISGLDFFADGMYWPQGVWLNPPGLIRALLDHPLITVREHSPLCRSEYRQNRWFAHTPQDTFEGSHIVYCMGAHSPYAAETDVAALPYRQIRGQTGLARAGTLSAQLKCAVSGESYISPAWQNLHCYGATFGINNNDERWQETDEMENRRMLHRLHPLLAYDLLAEYTDGMNMHLPASGHAALRCDSPDHLPMVGAVGNISAMQQAYAKLALDKNYRILTPCPYLPNAYLNTAHGTRGLTTAPICSASLVAEMLGLPQPLSPTLRQALHPNRTVIRAIIRQQPLLATE</sequence>
<keyword evidence="3" id="KW-0285">Flavoprotein</keyword>
<keyword evidence="4" id="KW-0808">Transferase</keyword>
<dbReference type="Pfam" id="PF01266">
    <property type="entry name" value="DAO"/>
    <property type="match status" value="1"/>
</dbReference>
<dbReference type="GO" id="GO:0016645">
    <property type="term" value="F:oxidoreductase activity, acting on the CH-NH group of donors"/>
    <property type="evidence" value="ECO:0007669"/>
    <property type="project" value="InterPro"/>
</dbReference>
<keyword evidence="1" id="KW-0963">Cytoplasm</keyword>
<keyword evidence="13" id="KW-1185">Reference proteome</keyword>
<keyword evidence="8" id="KW-0560">Oxidoreductase</keyword>
<gene>
    <name evidence="11" type="ORF">D0T90_08250</name>
    <name evidence="12" type="ORF">D0T90_08265</name>
</gene>
<dbReference type="Gene3D" id="3.30.9.10">
    <property type="entry name" value="D-Amino Acid Oxidase, subunit A, domain 2"/>
    <property type="match status" value="1"/>
</dbReference>
<evidence type="ECO:0000259" key="10">
    <source>
        <dbReference type="Pfam" id="PF01266"/>
    </source>
</evidence>
<dbReference type="GO" id="GO:0032259">
    <property type="term" value="P:methylation"/>
    <property type="evidence" value="ECO:0007669"/>
    <property type="project" value="UniProtKB-KW"/>
</dbReference>
<dbReference type="KEGG" id="naq:D0T90_08250"/>
<evidence type="ECO:0000313" key="12">
    <source>
        <dbReference type="EMBL" id="QEY24461.1"/>
    </source>
</evidence>
<name>A0A5P3MUX2_NEIAN</name>
<dbReference type="OrthoDB" id="9786494at2"/>
<evidence type="ECO:0000256" key="5">
    <source>
        <dbReference type="ARBA" id="ARBA00022691"/>
    </source>
</evidence>
<dbReference type="EMBL" id="CP031699">
    <property type="protein sequence ID" value="QEY24461.1"/>
    <property type="molecule type" value="Genomic_DNA"/>
</dbReference>
<dbReference type="Gene3D" id="3.50.50.60">
    <property type="entry name" value="FAD/NAD(P)-binding domain"/>
    <property type="match status" value="1"/>
</dbReference>
<keyword evidence="5" id="KW-0949">S-adenosyl-L-methionine</keyword>
<evidence type="ECO:0000256" key="8">
    <source>
        <dbReference type="ARBA" id="ARBA00023002"/>
    </source>
</evidence>
<proteinExistence type="predicted"/>
<evidence type="ECO:0000256" key="6">
    <source>
        <dbReference type="ARBA" id="ARBA00022694"/>
    </source>
</evidence>
<evidence type="ECO:0000256" key="9">
    <source>
        <dbReference type="ARBA" id="ARBA00023268"/>
    </source>
</evidence>
<evidence type="ECO:0000256" key="1">
    <source>
        <dbReference type="ARBA" id="ARBA00022490"/>
    </source>
</evidence>
<organism evidence="11 13">
    <name type="scientific">Neisseria animalis</name>
    <dbReference type="NCBI Taxonomy" id="492"/>
    <lineage>
        <taxon>Bacteria</taxon>
        <taxon>Pseudomonadati</taxon>
        <taxon>Pseudomonadota</taxon>
        <taxon>Betaproteobacteria</taxon>
        <taxon>Neisseriales</taxon>
        <taxon>Neisseriaceae</taxon>
        <taxon>Neisseria</taxon>
    </lineage>
</organism>
<dbReference type="PANTHER" id="PTHR13847:SF283">
    <property type="entry name" value="TRNA 5-METHYLAMINOMETHYL-2-THIOURIDINE BIOSYNTHESIS BIFUNCTIONAL PROTEIN MNMC"/>
    <property type="match status" value="1"/>
</dbReference>
<dbReference type="InterPro" id="IPR017610">
    <property type="entry name" value="tRNA_S-uridine_synth_MnmC_C"/>
</dbReference>
<dbReference type="EMBL" id="CP031699">
    <property type="protein sequence ID" value="QEY24459.1"/>
    <property type="molecule type" value="Genomic_DNA"/>
</dbReference>
<dbReference type="PANTHER" id="PTHR13847">
    <property type="entry name" value="SARCOSINE DEHYDROGENASE-RELATED"/>
    <property type="match status" value="1"/>
</dbReference>
<dbReference type="GO" id="GO:0008033">
    <property type="term" value="P:tRNA processing"/>
    <property type="evidence" value="ECO:0007669"/>
    <property type="project" value="UniProtKB-KW"/>
</dbReference>
<keyword evidence="9" id="KW-0511">Multifunctional enzyme</keyword>
<keyword evidence="6" id="KW-0819">tRNA processing</keyword>
<protein>
    <submittedName>
        <fullName evidence="11">FAD-dependent oxidoreductase</fullName>
    </submittedName>
</protein>
<dbReference type="AlphaFoldDB" id="A0A5P3MUX2"/>
<dbReference type="GO" id="GO:0005737">
    <property type="term" value="C:cytoplasm"/>
    <property type="evidence" value="ECO:0007669"/>
    <property type="project" value="TreeGrafter"/>
</dbReference>
<keyword evidence="7" id="KW-0274">FAD</keyword>
<evidence type="ECO:0000256" key="4">
    <source>
        <dbReference type="ARBA" id="ARBA00022679"/>
    </source>
</evidence>
<evidence type="ECO:0000313" key="13">
    <source>
        <dbReference type="Proteomes" id="UP000325536"/>
    </source>
</evidence>
<accession>A0A5P3MUX2</accession>
<dbReference type="SUPFAM" id="SSF51905">
    <property type="entry name" value="FAD/NAD(P)-binding domain"/>
    <property type="match status" value="1"/>
</dbReference>
<dbReference type="Proteomes" id="UP000325536">
    <property type="component" value="Chromosome"/>
</dbReference>
<evidence type="ECO:0000256" key="2">
    <source>
        <dbReference type="ARBA" id="ARBA00022603"/>
    </source>
</evidence>
<dbReference type="NCBIfam" id="TIGR03197">
    <property type="entry name" value="MnmC_Cterm"/>
    <property type="match status" value="1"/>
</dbReference>